<feature type="region of interest" description="Disordered" evidence="1">
    <location>
        <begin position="469"/>
        <end position="500"/>
    </location>
</feature>
<feature type="compositionally biased region" description="Basic residues" evidence="1">
    <location>
        <begin position="474"/>
        <end position="489"/>
    </location>
</feature>
<dbReference type="InterPro" id="IPR001810">
    <property type="entry name" value="F-box_dom"/>
</dbReference>
<evidence type="ECO:0000313" key="4">
    <source>
        <dbReference type="Proteomes" id="UP000006591"/>
    </source>
</evidence>
<dbReference type="Gramene" id="ONIVA06G16330.1">
    <property type="protein sequence ID" value="ONIVA06G16330.1"/>
    <property type="gene ID" value="ONIVA06G16330"/>
</dbReference>
<dbReference type="SMART" id="SM00256">
    <property type="entry name" value="FBOX"/>
    <property type="match status" value="2"/>
</dbReference>
<dbReference type="Pfam" id="PF12937">
    <property type="entry name" value="F-box-like"/>
    <property type="match status" value="2"/>
</dbReference>
<protein>
    <recommendedName>
        <fullName evidence="2">F-box domain-containing protein</fullName>
    </recommendedName>
</protein>
<feature type="region of interest" description="Disordered" evidence="1">
    <location>
        <begin position="1"/>
        <end position="44"/>
    </location>
</feature>
<reference evidence="3" key="1">
    <citation type="submission" date="2015-04" db="UniProtKB">
        <authorList>
            <consortium name="EnsemblPlants"/>
        </authorList>
    </citation>
    <scope>IDENTIFICATION</scope>
    <source>
        <strain evidence="3">SL10</strain>
    </source>
</reference>
<feature type="domain" description="F-box" evidence="2">
    <location>
        <begin position="501"/>
        <end position="551"/>
    </location>
</feature>
<dbReference type="CDD" id="cd09917">
    <property type="entry name" value="F-box_SF"/>
    <property type="match status" value="2"/>
</dbReference>
<dbReference type="Gene3D" id="1.20.1280.50">
    <property type="match status" value="1"/>
</dbReference>
<evidence type="ECO:0000259" key="2">
    <source>
        <dbReference type="PROSITE" id="PS50181"/>
    </source>
</evidence>
<evidence type="ECO:0000313" key="3">
    <source>
        <dbReference type="EnsemblPlants" id="ONIVA06G16330.1"/>
    </source>
</evidence>
<dbReference type="PROSITE" id="PS50181">
    <property type="entry name" value="FBOX"/>
    <property type="match status" value="2"/>
</dbReference>
<accession>A0A0E0HQD4</accession>
<dbReference type="STRING" id="4536.A0A0E0HQD4"/>
<dbReference type="HOGENOM" id="CLU_014645_0_0_1"/>
<proteinExistence type="predicted"/>
<organism evidence="3">
    <name type="scientific">Oryza nivara</name>
    <name type="common">Indian wild rice</name>
    <name type="synonym">Oryza sativa f. spontanea</name>
    <dbReference type="NCBI Taxonomy" id="4536"/>
    <lineage>
        <taxon>Eukaryota</taxon>
        <taxon>Viridiplantae</taxon>
        <taxon>Streptophyta</taxon>
        <taxon>Embryophyta</taxon>
        <taxon>Tracheophyta</taxon>
        <taxon>Spermatophyta</taxon>
        <taxon>Magnoliopsida</taxon>
        <taxon>Liliopsida</taxon>
        <taxon>Poales</taxon>
        <taxon>Poaceae</taxon>
        <taxon>BOP clade</taxon>
        <taxon>Oryzoideae</taxon>
        <taxon>Oryzeae</taxon>
        <taxon>Oryzinae</taxon>
        <taxon>Oryza</taxon>
    </lineage>
</organism>
<dbReference type="AlphaFoldDB" id="A0A0E0HQD4"/>
<keyword evidence="4" id="KW-1185">Reference proteome</keyword>
<dbReference type="SUPFAM" id="SSF81383">
    <property type="entry name" value="F-box domain"/>
    <property type="match status" value="2"/>
</dbReference>
<dbReference type="InterPro" id="IPR036047">
    <property type="entry name" value="F-box-like_dom_sf"/>
</dbReference>
<dbReference type="Proteomes" id="UP000006591">
    <property type="component" value="Chromosome 6"/>
</dbReference>
<sequence>MAKEKAPCCSTNNSSKAPATARPTTKGSTRASGNGRPPPTTLHDVPDKLLELILQNLDSSLSLVRAAATCQRWRRVITQQSFVLDYDIPPHQIVGHYHHRLHPPSFTTPKPRGCCSSVAFVPTSPEFLTTGRRRRRFSLDFLPGGGSRWEIVDSRGSLLLLAKKKKSNWMRRCFPDLVVCEPVTRRHKVIPRMEAMKYHHCVGVFLLDFDRNGSFSMSNFKVTCVVYQPYFGVSGDVGTITVCEYMEDMWDWTRHMKPDEDDEVPKLFEWYVVVTHLRTRPGIHLHDRDSLRFLGHAGGSIFWAIKEDEGSLLILDENGIDPHILRTPAGVRGSELRAIVDGNGDRHNVRVVVLEGETLRVVTWLCDTDELVLEKSLHLVEATRRLQGYKESCFCGGVDIVTVSTSCAVVTPVEEKTTWMVSIDLETMEVTECKYASVAYPCELPWPPTLSACTSHHVFTHRVPMATPTETRRGRGQRGGKLNKARRRKPVDSAMADGATTTTVDDVPDHLLQDILLRLASPTCLVRAAYACKRWRRVVTAAGFLDAFRALHGASRHVAGHYHTVDDAYDRQAAPGAFPDGGRSFVFVPSDELADTDRRRFSSLDFLPDCESGYSWELADSRGGLLLLTKMKQRTGDGSPRHCFTFPDIVVCDPLTRRHQGILCPPDLSGYQCLGVFLLDGDGDGGGIGMSNFKVICALYDRYLLNYILPLGETLACTFTSGGGGGSGGWRLPHSTAAGGDVTLERVRLDATSFVGRANGRVYWEIEGDEDGDMLVLEETTAGFSLVTFPENVRESYDKRTFRIIDGGDGVAMRVVRVINNDLKVFAQLDGDGEWVLEKRVWLPAAARGLPGYDEGYFQEQNGEAIVVAASAAYVLLRPPVEDTWLFSVELETMAVERWHERNKYAGVAYPCELPWPRALQATDVDQISGRRRC</sequence>
<dbReference type="PANTHER" id="PTHR33207">
    <property type="entry name" value="F-BOX DOMAIN CONTAINING PROTEIN-RELATED"/>
    <property type="match status" value="1"/>
</dbReference>
<name>A0A0E0HQD4_ORYNI</name>
<evidence type="ECO:0000256" key="1">
    <source>
        <dbReference type="SAM" id="MobiDB-lite"/>
    </source>
</evidence>
<feature type="compositionally biased region" description="Polar residues" evidence="1">
    <location>
        <begin position="9"/>
        <end position="32"/>
    </location>
</feature>
<feature type="domain" description="F-box" evidence="2">
    <location>
        <begin position="39"/>
        <end position="86"/>
    </location>
</feature>
<dbReference type="EnsemblPlants" id="ONIVA06G16330.1">
    <property type="protein sequence ID" value="ONIVA06G16330.1"/>
    <property type="gene ID" value="ONIVA06G16330"/>
</dbReference>
<dbReference type="OMA" id="TWLCDID"/>
<dbReference type="eggNOG" id="ENOG502R73F">
    <property type="taxonomic scope" value="Eukaryota"/>
</dbReference>
<reference evidence="3" key="2">
    <citation type="submission" date="2018-04" db="EMBL/GenBank/DDBJ databases">
        <title>OnivRS2 (Oryza nivara Reference Sequence Version 2).</title>
        <authorList>
            <person name="Zhang J."/>
            <person name="Kudrna D."/>
            <person name="Lee S."/>
            <person name="Talag J."/>
            <person name="Rajasekar S."/>
            <person name="Welchert J."/>
            <person name="Hsing Y.-I."/>
            <person name="Wing R.A."/>
        </authorList>
    </citation>
    <scope>NUCLEOTIDE SEQUENCE [LARGE SCALE GENOMIC DNA]</scope>
    <source>
        <strain evidence="3">SL10</strain>
    </source>
</reference>